<keyword evidence="2" id="KW-0472">Membrane</keyword>
<organism evidence="3 4">
    <name type="scientific">Vespula maculifrons</name>
    <name type="common">Eastern yellow jacket</name>
    <name type="synonym">Wasp</name>
    <dbReference type="NCBI Taxonomy" id="7453"/>
    <lineage>
        <taxon>Eukaryota</taxon>
        <taxon>Metazoa</taxon>
        <taxon>Ecdysozoa</taxon>
        <taxon>Arthropoda</taxon>
        <taxon>Hexapoda</taxon>
        <taxon>Insecta</taxon>
        <taxon>Pterygota</taxon>
        <taxon>Neoptera</taxon>
        <taxon>Endopterygota</taxon>
        <taxon>Hymenoptera</taxon>
        <taxon>Apocrita</taxon>
        <taxon>Aculeata</taxon>
        <taxon>Vespoidea</taxon>
        <taxon>Vespidae</taxon>
        <taxon>Vespinae</taxon>
        <taxon>Vespula</taxon>
    </lineage>
</organism>
<keyword evidence="2" id="KW-1133">Transmembrane helix</keyword>
<feature type="region of interest" description="Disordered" evidence="1">
    <location>
        <begin position="13"/>
        <end position="33"/>
    </location>
</feature>
<reference evidence="3 4" key="1">
    <citation type="journal article" date="2024" name="Ann. Entomol. Soc. Am.">
        <title>Genomic analyses of the southern and eastern yellowjacket wasps (Hymenoptera: Vespidae) reveal evolutionary signatures of social life.</title>
        <authorList>
            <person name="Catto M.A."/>
            <person name="Caine P.B."/>
            <person name="Orr S.E."/>
            <person name="Hunt B.G."/>
            <person name="Goodisman M.A.D."/>
        </authorList>
    </citation>
    <scope>NUCLEOTIDE SEQUENCE [LARGE SCALE GENOMIC DNA]</scope>
    <source>
        <strain evidence="3">232</strain>
        <tissue evidence="3">Head and thorax</tissue>
    </source>
</reference>
<dbReference type="AlphaFoldDB" id="A0ABD2D2J4"/>
<gene>
    <name evidence="3" type="ORF">V1477_000312</name>
</gene>
<keyword evidence="2" id="KW-0812">Transmembrane</keyword>
<sequence>MLVITDTALTPRPCPCSSSKHDASKGENEKERSVIVNETSEKAVKVHEMFYRDETISLNISPSFIGVGVVTKQLLVLSRNVENTCINVTAPAGRGQERASLRVGLRGFARGSRSVEERFKLESIMSVLSWCQVDLYEKAWEKFSKGFPRHQRVTATGSSGIPYVNGYPNSCERWETCKYDSEVRAKATPPPPPPLSPLPPSPPTLPLLLYLYLLSSTLFLTLPFPTLFTVWQIRWSWKKQKASTD</sequence>
<proteinExistence type="predicted"/>
<keyword evidence="4" id="KW-1185">Reference proteome</keyword>
<comment type="caution">
    <text evidence="3">The sequence shown here is derived from an EMBL/GenBank/DDBJ whole genome shotgun (WGS) entry which is preliminary data.</text>
</comment>
<dbReference type="Proteomes" id="UP001607303">
    <property type="component" value="Unassembled WGS sequence"/>
</dbReference>
<evidence type="ECO:0000313" key="3">
    <source>
        <dbReference type="EMBL" id="KAL2751154.1"/>
    </source>
</evidence>
<feature type="compositionally biased region" description="Basic and acidic residues" evidence="1">
    <location>
        <begin position="19"/>
        <end position="33"/>
    </location>
</feature>
<feature type="transmembrane region" description="Helical" evidence="2">
    <location>
        <begin position="207"/>
        <end position="231"/>
    </location>
</feature>
<evidence type="ECO:0000256" key="2">
    <source>
        <dbReference type="SAM" id="Phobius"/>
    </source>
</evidence>
<protein>
    <submittedName>
        <fullName evidence="3">Uncharacterized protein</fullName>
    </submittedName>
</protein>
<dbReference type="EMBL" id="JAYRBN010000007">
    <property type="protein sequence ID" value="KAL2751154.1"/>
    <property type="molecule type" value="Genomic_DNA"/>
</dbReference>
<name>A0ABD2D2J4_VESMC</name>
<evidence type="ECO:0000256" key="1">
    <source>
        <dbReference type="SAM" id="MobiDB-lite"/>
    </source>
</evidence>
<evidence type="ECO:0000313" key="4">
    <source>
        <dbReference type="Proteomes" id="UP001607303"/>
    </source>
</evidence>
<accession>A0ABD2D2J4</accession>